<organism evidence="3 4">
    <name type="scientific">Candidatus Criblamydia sequanensis CRIB-18</name>
    <dbReference type="NCBI Taxonomy" id="1437425"/>
    <lineage>
        <taxon>Bacteria</taxon>
        <taxon>Pseudomonadati</taxon>
        <taxon>Chlamydiota</taxon>
        <taxon>Chlamydiia</taxon>
        <taxon>Parachlamydiales</taxon>
        <taxon>Candidatus Criblamydiaceae</taxon>
        <taxon>Candidatus Criblamydia</taxon>
    </lineage>
</organism>
<keyword evidence="1" id="KW-0812">Transmembrane</keyword>
<dbReference type="InterPro" id="IPR002921">
    <property type="entry name" value="Fungal_lipase-type"/>
</dbReference>
<keyword evidence="1" id="KW-1133">Transmembrane helix</keyword>
<evidence type="ECO:0000256" key="1">
    <source>
        <dbReference type="SAM" id="Phobius"/>
    </source>
</evidence>
<dbReference type="Proteomes" id="UP000031552">
    <property type="component" value="Unassembled WGS sequence"/>
</dbReference>
<keyword evidence="1" id="KW-0472">Membrane</keyword>
<dbReference type="eggNOG" id="ENOG5033U62">
    <property type="taxonomic scope" value="Bacteria"/>
</dbReference>
<accession>A0A090DYK6</accession>
<dbReference type="InterPro" id="IPR029058">
    <property type="entry name" value="AB_hydrolase_fold"/>
</dbReference>
<dbReference type="EMBL" id="CCEJ010000004">
    <property type="protein sequence ID" value="CDR33789.1"/>
    <property type="molecule type" value="Genomic_DNA"/>
</dbReference>
<feature type="domain" description="Fungal lipase-type" evidence="2">
    <location>
        <begin position="461"/>
        <end position="540"/>
    </location>
</feature>
<dbReference type="Gene3D" id="3.40.50.1820">
    <property type="entry name" value="alpha/beta hydrolase"/>
    <property type="match status" value="1"/>
</dbReference>
<reference evidence="3" key="2">
    <citation type="submission" date="2014-09" db="EMBL/GenBank/DDBJ databases">
        <title>Criblamydia sequanensis harbors a mega-plasmid encoding arsenite resistance.</title>
        <authorList>
            <person name="Bertelli C."/>
            <person name="Goesmann A."/>
            <person name="Greub G."/>
        </authorList>
    </citation>
    <scope>NUCLEOTIDE SEQUENCE [LARGE SCALE GENOMIC DNA]</scope>
    <source>
        <strain evidence="3">CRIB-18</strain>
    </source>
</reference>
<sequence>MLKVGLHEIFEQMSYCPGETEVTLKENKEGGFSIALHRKPRSLSPTYIPFHSCKLINLNPVGDENRTTLEIFKRMVLSLSGDSSVLNDLKIFNKLEKKIQFEKPLKARFIRKCYQTIIGLKLASYKKVAAFCKETDILIFKDKSFEAASQGLLSKEKEVHKEAWVALKKELVLEWGKERVKRVTQKYKISFKENIKKETPLRRKHIKLLLIGLSDYQRSDLEASFKRLIKVAKNKLAIERLPSLELKKLQAKYPNFKDPDLQKKIRELFLSNLADSFLDLPLELQSFIQELAFLSSDELESSFLGTRKEGIVNGSQSNLRAQLIYNPSSLDEERLYLYQTIWDAPFRISEERFELFFLELMTKCLSKKELFEGCFIPYPDKEASLFYYVDMRLANGKSKLGYYLRSVFEELKDLFVFRGTSLDPSMTGALGSLLSDLYPLKPPGSLWQKASRHEENRIFSSSNKTILVSGHSLGGCLSMFASLEFFLTQNSRSLNRKFKIRTFDTPKIDEESTEKFASWCQTNQISIKHYINRKDLFPKFGGNSLLGKNARGIKGLVVLLSPRESKSPLALKSTHTHLFFKNNNFESETMAIEEYLKESSHLEKVRVFGGFFLFPMIFAFFILKRFFWGWSGSPAICKLLFLKSIQYLAKVQEK</sequence>
<proteinExistence type="predicted"/>
<protein>
    <submittedName>
        <fullName evidence="3">Lipase</fullName>
    </submittedName>
</protein>
<dbReference type="RefSeq" id="WP_041017336.1">
    <property type="nucleotide sequence ID" value="NZ_CCEJ010000004.1"/>
</dbReference>
<evidence type="ECO:0000313" key="3">
    <source>
        <dbReference type="EMBL" id="CDR33789.1"/>
    </source>
</evidence>
<dbReference type="GO" id="GO:0006629">
    <property type="term" value="P:lipid metabolic process"/>
    <property type="evidence" value="ECO:0007669"/>
    <property type="project" value="InterPro"/>
</dbReference>
<dbReference type="OrthoDB" id="20518at2"/>
<dbReference type="Pfam" id="PF01764">
    <property type="entry name" value="Lipase_3"/>
    <property type="match status" value="1"/>
</dbReference>
<dbReference type="STRING" id="1437425.CSEC_0962"/>
<evidence type="ECO:0000313" key="4">
    <source>
        <dbReference type="Proteomes" id="UP000031552"/>
    </source>
</evidence>
<keyword evidence="4" id="KW-1185">Reference proteome</keyword>
<dbReference type="SUPFAM" id="SSF53474">
    <property type="entry name" value="alpha/beta-Hydrolases"/>
    <property type="match status" value="1"/>
</dbReference>
<reference evidence="3" key="1">
    <citation type="submission" date="2013-12" db="EMBL/GenBank/DDBJ databases">
        <authorList>
            <person name="Linke B."/>
        </authorList>
    </citation>
    <scope>NUCLEOTIDE SEQUENCE [LARGE SCALE GENOMIC DNA]</scope>
    <source>
        <strain evidence="3">CRIB-18</strain>
    </source>
</reference>
<feature type="transmembrane region" description="Helical" evidence="1">
    <location>
        <begin position="605"/>
        <end position="623"/>
    </location>
</feature>
<evidence type="ECO:0000259" key="2">
    <source>
        <dbReference type="Pfam" id="PF01764"/>
    </source>
</evidence>
<gene>
    <name evidence="3" type="ORF">CSEC_0962</name>
</gene>
<dbReference type="AlphaFoldDB" id="A0A090DYK6"/>
<name>A0A090DYK6_9BACT</name>
<comment type="caution">
    <text evidence="3">The sequence shown here is derived from an EMBL/GenBank/DDBJ whole genome shotgun (WGS) entry which is preliminary data.</text>
</comment>